<dbReference type="RefSeq" id="WP_350412092.1">
    <property type="nucleotide sequence ID" value="NZ_JBEOKT010000006.1"/>
</dbReference>
<dbReference type="NCBIfam" id="TIGR00741">
    <property type="entry name" value="yfiA"/>
    <property type="match status" value="1"/>
</dbReference>
<dbReference type="Proteomes" id="UP001476807">
    <property type="component" value="Unassembled WGS sequence"/>
</dbReference>
<dbReference type="Gene3D" id="3.30.160.100">
    <property type="entry name" value="Ribosome hibernation promotion factor-like"/>
    <property type="match status" value="1"/>
</dbReference>
<sequence>MNNHTENFEGIKLDIQAVGVELSDVIHENIREKISKLKRHGSKIDSVDVYFKEEANHATNAKSVRMRVGVPGNDVFAQDEGDNWYQLLDSVEEKLKRQLGKK</sequence>
<dbReference type="InterPro" id="IPR003489">
    <property type="entry name" value="RHF/RaiA"/>
</dbReference>
<proteinExistence type="predicted"/>
<gene>
    <name evidence="1" type="primary">raiA</name>
    <name evidence="1" type="ORF">ABS362_08985</name>
</gene>
<protein>
    <submittedName>
        <fullName evidence="1">Ribosome-associated translation inhibitor RaiA</fullName>
    </submittedName>
</protein>
<comment type="caution">
    <text evidence="1">The sequence shown here is derived from an EMBL/GenBank/DDBJ whole genome shotgun (WGS) entry which is preliminary data.</text>
</comment>
<evidence type="ECO:0000313" key="1">
    <source>
        <dbReference type="EMBL" id="MER2997679.1"/>
    </source>
</evidence>
<evidence type="ECO:0000313" key="2">
    <source>
        <dbReference type="Proteomes" id="UP001476807"/>
    </source>
</evidence>
<accession>A0ABV1RTG8</accession>
<dbReference type="SUPFAM" id="SSF69754">
    <property type="entry name" value="Ribosome binding protein Y (YfiA homologue)"/>
    <property type="match status" value="1"/>
</dbReference>
<keyword evidence="2" id="KW-1185">Reference proteome</keyword>
<dbReference type="Pfam" id="PF02482">
    <property type="entry name" value="Ribosomal_S30AE"/>
    <property type="match status" value="1"/>
</dbReference>
<dbReference type="EMBL" id="JBEOKT010000006">
    <property type="protein sequence ID" value="MER2997679.1"/>
    <property type="molecule type" value="Genomic_DNA"/>
</dbReference>
<name>A0ABV1RTG8_9BACT</name>
<dbReference type="InterPro" id="IPR036567">
    <property type="entry name" value="RHF-like"/>
</dbReference>
<reference evidence="1 2" key="1">
    <citation type="submission" date="2024-06" db="EMBL/GenBank/DDBJ databases">
        <title>Pontibacter populi HYL7-15.</title>
        <authorList>
            <person name="Kim M.K."/>
        </authorList>
    </citation>
    <scope>NUCLEOTIDE SEQUENCE [LARGE SCALE GENOMIC DNA]</scope>
    <source>
        <strain evidence="1 2">HYL7-15</strain>
    </source>
</reference>
<organism evidence="1 2">
    <name type="scientific">Pontibacter populi</name>
    <dbReference type="NCBI Taxonomy" id="890055"/>
    <lineage>
        <taxon>Bacteria</taxon>
        <taxon>Pseudomonadati</taxon>
        <taxon>Bacteroidota</taxon>
        <taxon>Cytophagia</taxon>
        <taxon>Cytophagales</taxon>
        <taxon>Hymenobacteraceae</taxon>
        <taxon>Pontibacter</taxon>
    </lineage>
</organism>